<dbReference type="EMBL" id="JACJJC010000330">
    <property type="protein sequence ID" value="MBM6705320.1"/>
    <property type="molecule type" value="Genomic_DNA"/>
</dbReference>
<dbReference type="Proteomes" id="UP000715095">
    <property type="component" value="Unassembled WGS sequence"/>
</dbReference>
<gene>
    <name evidence="1" type="ORF">H6A60_12680</name>
</gene>
<reference evidence="1 2" key="1">
    <citation type="journal article" date="2021" name="Sci. Rep.">
        <title>The distribution of antibiotic resistance genes in chicken gut microbiota commensals.</title>
        <authorList>
            <person name="Juricova H."/>
            <person name="Matiasovicova J."/>
            <person name="Kubasova T."/>
            <person name="Cejkova D."/>
            <person name="Rychlik I."/>
        </authorList>
    </citation>
    <scope>NUCLEOTIDE SEQUENCE [LARGE SCALE GENOMIC DNA]</scope>
    <source>
        <strain evidence="1 2">An829</strain>
    </source>
</reference>
<feature type="non-terminal residue" evidence="1">
    <location>
        <position position="1"/>
    </location>
</feature>
<name>A0ABS2DVI0_9BURK</name>
<accession>A0ABS2DVI0</accession>
<comment type="caution">
    <text evidence="1">The sequence shown here is derived from an EMBL/GenBank/DDBJ whole genome shotgun (WGS) entry which is preliminary data.</text>
</comment>
<protein>
    <submittedName>
        <fullName evidence="1">Recombinase RecT</fullName>
    </submittedName>
</protein>
<keyword evidence="2" id="KW-1185">Reference proteome</keyword>
<proteinExistence type="predicted"/>
<dbReference type="InterPro" id="IPR018330">
    <property type="entry name" value="RecT_fam"/>
</dbReference>
<sequence>FCTVKIYRKSLSRPITISEYASEVFVPTNDVWRKYPRRMLRHKAIVQAARVAFSISGIYDRDDAMSIAANEDVVDVSAREVGTETAAAPERPHRTIAYKSRKELDGALDAAVKSALLRGDWTAAEK</sequence>
<evidence type="ECO:0000313" key="2">
    <source>
        <dbReference type="Proteomes" id="UP000715095"/>
    </source>
</evidence>
<evidence type="ECO:0000313" key="1">
    <source>
        <dbReference type="EMBL" id="MBM6705320.1"/>
    </source>
</evidence>
<dbReference type="Pfam" id="PF03837">
    <property type="entry name" value="RecT"/>
    <property type="match status" value="1"/>
</dbReference>
<feature type="non-terminal residue" evidence="1">
    <location>
        <position position="126"/>
    </location>
</feature>
<organism evidence="1 2">
    <name type="scientific">Sutterella massiliensis</name>
    <dbReference type="NCBI Taxonomy" id="1816689"/>
    <lineage>
        <taxon>Bacteria</taxon>
        <taxon>Pseudomonadati</taxon>
        <taxon>Pseudomonadota</taxon>
        <taxon>Betaproteobacteria</taxon>
        <taxon>Burkholderiales</taxon>
        <taxon>Sutterellaceae</taxon>
        <taxon>Sutterella</taxon>
    </lineage>
</organism>